<keyword evidence="1" id="KW-1277">Toxin-antitoxin system</keyword>
<dbReference type="RefSeq" id="WP_247030876.1">
    <property type="nucleotide sequence ID" value="NZ_JALKCH010000017.1"/>
</dbReference>
<organism evidence="2 3">
    <name type="scientific">Ancylobacter crimeensis</name>
    <dbReference type="NCBI Taxonomy" id="2579147"/>
    <lineage>
        <taxon>Bacteria</taxon>
        <taxon>Pseudomonadati</taxon>
        <taxon>Pseudomonadota</taxon>
        <taxon>Alphaproteobacteria</taxon>
        <taxon>Hyphomicrobiales</taxon>
        <taxon>Xanthobacteraceae</taxon>
        <taxon>Ancylobacter</taxon>
    </lineage>
</organism>
<dbReference type="InterPro" id="IPR035093">
    <property type="entry name" value="RelE/ParE_toxin_dom_sf"/>
</dbReference>
<evidence type="ECO:0000313" key="2">
    <source>
        <dbReference type="EMBL" id="MCK0198973.1"/>
    </source>
</evidence>
<dbReference type="Pfam" id="PF05016">
    <property type="entry name" value="ParE_toxin"/>
    <property type="match status" value="1"/>
</dbReference>
<evidence type="ECO:0000256" key="1">
    <source>
        <dbReference type="ARBA" id="ARBA00022649"/>
    </source>
</evidence>
<gene>
    <name evidence="2" type="ORF">MWN34_18910</name>
</gene>
<evidence type="ECO:0000313" key="3">
    <source>
        <dbReference type="Proteomes" id="UP001203284"/>
    </source>
</evidence>
<protein>
    <submittedName>
        <fullName evidence="2">Type II toxin-antitoxin system RelE/ParE family toxin</fullName>
    </submittedName>
</protein>
<accession>A0ABT0DG81</accession>
<proteinExistence type="predicted"/>
<keyword evidence="3" id="KW-1185">Reference proteome</keyword>
<name>A0ABT0DG81_9HYPH</name>
<comment type="caution">
    <text evidence="2">The sequence shown here is derived from an EMBL/GenBank/DDBJ whole genome shotgun (WGS) entry which is preliminary data.</text>
</comment>
<dbReference type="Proteomes" id="UP001203284">
    <property type="component" value="Unassembled WGS sequence"/>
</dbReference>
<dbReference type="SUPFAM" id="SSF143011">
    <property type="entry name" value="RelE-like"/>
    <property type="match status" value="1"/>
</dbReference>
<dbReference type="InterPro" id="IPR007712">
    <property type="entry name" value="RelE/ParE_toxin"/>
</dbReference>
<dbReference type="EMBL" id="JALKCH010000017">
    <property type="protein sequence ID" value="MCK0198973.1"/>
    <property type="molecule type" value="Genomic_DNA"/>
</dbReference>
<dbReference type="Gene3D" id="3.30.2310.20">
    <property type="entry name" value="RelE-like"/>
    <property type="match status" value="1"/>
</dbReference>
<reference evidence="2 3" key="1">
    <citation type="submission" date="2022-04" db="EMBL/GenBank/DDBJ databases">
        <authorList>
            <person name="Grouzdev D.S."/>
            <person name="Pantiukh K.S."/>
            <person name="Krutkina M.S."/>
        </authorList>
    </citation>
    <scope>NUCLEOTIDE SEQUENCE [LARGE SCALE GENOMIC DNA]</scope>
    <source>
        <strain evidence="2 3">6x-1</strain>
    </source>
</reference>
<sequence length="84" mass="9546">MKEITFSKDAARTLRKMPRNIALLIRAKLDQYASDPSSLANNVTAIKSEPGYFRLRVLDWRVVFSEDGFVISVIRIAPRGSVYD</sequence>